<accession>A0ABP8NCT4</accession>
<dbReference type="RefSeq" id="WP_345326762.1">
    <property type="nucleotide sequence ID" value="NZ_BAABGA010000073.1"/>
</dbReference>
<protein>
    <recommendedName>
        <fullName evidence="3">Lipoprotein</fullName>
    </recommendedName>
</protein>
<dbReference type="Proteomes" id="UP001500840">
    <property type="component" value="Unassembled WGS sequence"/>
</dbReference>
<comment type="caution">
    <text evidence="1">The sequence shown here is derived from an EMBL/GenBank/DDBJ whole genome shotgun (WGS) entry which is preliminary data.</text>
</comment>
<evidence type="ECO:0000313" key="1">
    <source>
        <dbReference type="EMBL" id="GAA4465087.1"/>
    </source>
</evidence>
<evidence type="ECO:0000313" key="2">
    <source>
        <dbReference type="Proteomes" id="UP001500840"/>
    </source>
</evidence>
<sequence length="155" mass="17393">MIRMLQLVVVIGVAAGCGQGQIYDHLVEIEIPQWTEAAIDLLHTTPGQTAEARRTGGFVLIDVDNEACRKTHGIDRSELQRQVWARDVIDVTLRQIKPGTHYDTVIQQIGEPERVAMGKARDAEGVVTYVWHDDQVGMTMLMFKQDRLAAVLPCW</sequence>
<dbReference type="EMBL" id="BAABGA010000073">
    <property type="protein sequence ID" value="GAA4465087.1"/>
    <property type="molecule type" value="Genomic_DNA"/>
</dbReference>
<evidence type="ECO:0008006" key="3">
    <source>
        <dbReference type="Google" id="ProtNLM"/>
    </source>
</evidence>
<gene>
    <name evidence="1" type="ORF">GCM10023156_52340</name>
</gene>
<name>A0ABP8NCT4_9BACT</name>
<dbReference type="PROSITE" id="PS51257">
    <property type="entry name" value="PROKAR_LIPOPROTEIN"/>
    <property type="match status" value="1"/>
</dbReference>
<keyword evidence="2" id="KW-1185">Reference proteome</keyword>
<organism evidence="1 2">
    <name type="scientific">Novipirellula rosea</name>
    <dbReference type="NCBI Taxonomy" id="1031540"/>
    <lineage>
        <taxon>Bacteria</taxon>
        <taxon>Pseudomonadati</taxon>
        <taxon>Planctomycetota</taxon>
        <taxon>Planctomycetia</taxon>
        <taxon>Pirellulales</taxon>
        <taxon>Pirellulaceae</taxon>
        <taxon>Novipirellula</taxon>
    </lineage>
</organism>
<reference evidence="2" key="1">
    <citation type="journal article" date="2019" name="Int. J. Syst. Evol. Microbiol.">
        <title>The Global Catalogue of Microorganisms (GCM) 10K type strain sequencing project: providing services to taxonomists for standard genome sequencing and annotation.</title>
        <authorList>
            <consortium name="The Broad Institute Genomics Platform"/>
            <consortium name="The Broad Institute Genome Sequencing Center for Infectious Disease"/>
            <person name="Wu L."/>
            <person name="Ma J."/>
        </authorList>
    </citation>
    <scope>NUCLEOTIDE SEQUENCE [LARGE SCALE GENOMIC DNA]</scope>
    <source>
        <strain evidence="2">JCM 17759</strain>
    </source>
</reference>
<proteinExistence type="predicted"/>